<accession>A0A5B8UEG2</accession>
<dbReference type="EMBL" id="CP042433">
    <property type="protein sequence ID" value="QEC54954.1"/>
    <property type="molecule type" value="Genomic_DNA"/>
</dbReference>
<evidence type="ECO:0000256" key="2">
    <source>
        <dbReference type="SAM" id="Phobius"/>
    </source>
</evidence>
<evidence type="ECO:0000259" key="3">
    <source>
        <dbReference type="Pfam" id="PF09976"/>
    </source>
</evidence>
<dbReference type="Pfam" id="PF13174">
    <property type="entry name" value="TPR_6"/>
    <property type="match status" value="1"/>
</dbReference>
<keyword evidence="2" id="KW-0472">Membrane</keyword>
<dbReference type="SMART" id="SM00028">
    <property type="entry name" value="TPR"/>
    <property type="match status" value="1"/>
</dbReference>
<organism evidence="4 5">
    <name type="scientific">Flavisolibacter ginsenosidimutans</name>
    <dbReference type="NCBI Taxonomy" id="661481"/>
    <lineage>
        <taxon>Bacteria</taxon>
        <taxon>Pseudomonadati</taxon>
        <taxon>Bacteroidota</taxon>
        <taxon>Chitinophagia</taxon>
        <taxon>Chitinophagales</taxon>
        <taxon>Chitinophagaceae</taxon>
        <taxon>Flavisolibacter</taxon>
    </lineage>
</organism>
<dbReference type="KEGG" id="fgg:FSB75_03235"/>
<evidence type="ECO:0000313" key="5">
    <source>
        <dbReference type="Proteomes" id="UP000321204"/>
    </source>
</evidence>
<sequence length="231" mass="25564">MTEVKGARHVTESDAVIERAKDFWSQYGKIVTIVLGAAIVLVGGVLIYKNFIKAPKEKKAAEAIFRAQEYYEKDSLDKALKGDGQYPGFETVISQYGSTDAGELAKFYAGSIYLKKGSFDKAAKYLKDFSTDAPQIQARAYKLLGDALSEQGKGKDAIDYYKKAASTFEEDETGAAEALFFAAYLADKVLNDKNQAVELYKEIKTKYPHAPTQWVNEADKYLAAHGVYNAE</sequence>
<keyword evidence="5" id="KW-1185">Reference proteome</keyword>
<dbReference type="InterPro" id="IPR011990">
    <property type="entry name" value="TPR-like_helical_dom_sf"/>
</dbReference>
<keyword evidence="1" id="KW-0802">TPR repeat</keyword>
<dbReference type="PROSITE" id="PS50005">
    <property type="entry name" value="TPR"/>
    <property type="match status" value="1"/>
</dbReference>
<dbReference type="RefSeq" id="WP_146782674.1">
    <property type="nucleotide sequence ID" value="NZ_BAABIO010000006.1"/>
</dbReference>
<dbReference type="OrthoDB" id="9808622at2"/>
<dbReference type="SUPFAM" id="SSF48452">
    <property type="entry name" value="TPR-like"/>
    <property type="match status" value="1"/>
</dbReference>
<reference evidence="4 5" key="1">
    <citation type="journal article" date="2015" name="Int. J. Syst. Evol. Microbiol.">
        <title>Flavisolibacter ginsenosidimutans sp. nov., with ginsenoside-converting activity isolated from soil used for cultivating ginseng.</title>
        <authorList>
            <person name="Zhao Y."/>
            <person name="Liu Q."/>
            <person name="Kang M.S."/>
            <person name="Jin F."/>
            <person name="Yu H."/>
            <person name="Im W.T."/>
        </authorList>
    </citation>
    <scope>NUCLEOTIDE SEQUENCE [LARGE SCALE GENOMIC DNA]</scope>
    <source>
        <strain evidence="4 5">Gsoil 636</strain>
    </source>
</reference>
<dbReference type="Proteomes" id="UP000321204">
    <property type="component" value="Chromosome"/>
</dbReference>
<evidence type="ECO:0000256" key="1">
    <source>
        <dbReference type="PROSITE-ProRule" id="PRU00339"/>
    </source>
</evidence>
<protein>
    <submittedName>
        <fullName evidence="4">Tetratricopeptide repeat protein</fullName>
    </submittedName>
</protein>
<dbReference type="AlphaFoldDB" id="A0A5B8UEG2"/>
<feature type="repeat" description="TPR" evidence="1">
    <location>
        <begin position="138"/>
        <end position="171"/>
    </location>
</feature>
<proteinExistence type="predicted"/>
<keyword evidence="2" id="KW-0812">Transmembrane</keyword>
<dbReference type="Gene3D" id="1.25.40.10">
    <property type="entry name" value="Tetratricopeptide repeat domain"/>
    <property type="match status" value="1"/>
</dbReference>
<feature type="transmembrane region" description="Helical" evidence="2">
    <location>
        <begin position="30"/>
        <end position="48"/>
    </location>
</feature>
<dbReference type="Pfam" id="PF09976">
    <property type="entry name" value="TPR_21"/>
    <property type="match status" value="1"/>
</dbReference>
<feature type="domain" description="Ancillary SecYEG translocon subunit/Cell division coordinator CpoB TPR" evidence="3">
    <location>
        <begin position="21"/>
        <end position="125"/>
    </location>
</feature>
<keyword evidence="2" id="KW-1133">Transmembrane helix</keyword>
<gene>
    <name evidence="4" type="ORF">FSB75_03235</name>
</gene>
<dbReference type="InterPro" id="IPR018704">
    <property type="entry name" value="SecYEG/CpoB_TPR"/>
</dbReference>
<name>A0A5B8UEG2_9BACT</name>
<evidence type="ECO:0000313" key="4">
    <source>
        <dbReference type="EMBL" id="QEC54954.1"/>
    </source>
</evidence>
<dbReference type="InterPro" id="IPR019734">
    <property type="entry name" value="TPR_rpt"/>
</dbReference>